<feature type="domain" description="Histidine kinase/HSP90-like ATPase" evidence="2">
    <location>
        <begin position="205"/>
        <end position="316"/>
    </location>
</feature>
<comment type="caution">
    <text evidence="4">The sequence shown here is derived from an EMBL/GenBank/DDBJ whole genome shotgun (WGS) entry which is preliminary data.</text>
</comment>
<dbReference type="Proteomes" id="UP001296706">
    <property type="component" value="Unassembled WGS sequence"/>
</dbReference>
<keyword evidence="4" id="KW-0418">Kinase</keyword>
<reference evidence="4 5" key="1">
    <citation type="submission" date="2020-04" db="EMBL/GenBank/DDBJ databases">
        <authorList>
            <person name="Klaysubun C."/>
            <person name="Duangmal K."/>
            <person name="Lipun K."/>
        </authorList>
    </citation>
    <scope>NUCLEOTIDE SEQUENCE [LARGE SCALE GENOMIC DNA]</scope>
    <source>
        <strain evidence="4 5">JCM 11839</strain>
    </source>
</reference>
<dbReference type="InterPro" id="IPR050267">
    <property type="entry name" value="Anti-sigma-factor_SerPK"/>
</dbReference>
<evidence type="ECO:0000259" key="2">
    <source>
        <dbReference type="Pfam" id="PF13581"/>
    </source>
</evidence>
<dbReference type="Pfam" id="PF13581">
    <property type="entry name" value="HATPase_c_2"/>
    <property type="match status" value="1"/>
</dbReference>
<organism evidence="4 5">
    <name type="scientific">Pseudonocardia xinjiangensis</name>
    <dbReference type="NCBI Taxonomy" id="75289"/>
    <lineage>
        <taxon>Bacteria</taxon>
        <taxon>Bacillati</taxon>
        <taxon>Actinomycetota</taxon>
        <taxon>Actinomycetes</taxon>
        <taxon>Pseudonocardiales</taxon>
        <taxon>Pseudonocardiaceae</taxon>
        <taxon>Pseudonocardia</taxon>
    </lineage>
</organism>
<keyword evidence="1" id="KW-0723">Serine/threonine-protein kinase</keyword>
<dbReference type="InterPro" id="IPR036890">
    <property type="entry name" value="HATPase_C_sf"/>
</dbReference>
<evidence type="ECO:0000313" key="4">
    <source>
        <dbReference type="EMBL" id="NMH80417.1"/>
    </source>
</evidence>
<accession>A0ABX1RJ71</accession>
<dbReference type="CDD" id="cd16936">
    <property type="entry name" value="HATPase_RsbW-like"/>
    <property type="match status" value="1"/>
</dbReference>
<dbReference type="InterPro" id="IPR003594">
    <property type="entry name" value="HATPase_dom"/>
</dbReference>
<keyword evidence="4" id="KW-0808">Transferase</keyword>
<sequence length="329" mass="33892">MQAGHPDAPLAASAAHAVALYGSDAELRRMVLPFVREGLHGGEAVVAAVSEQAAAVLCEGLGKARNDVRWAVPGLTYTSLGPASEAVRSYLAEQHEAGTPVRLLAENATGGPAGRTAAYLRLDAVSSEVYGVYGFPWACLYDRRRHPAEVLEQVVQVHPLLLGADGRAAGNGAYVSPEAYLAAHPGPLSPVPPTVALDVTLTTGAELSAVRNRAAAAAGLLGLPVADTRDLELGAGEVIANALEHGVLPCRVRLWGEAGQVVVRVDDRGPGDGVATAGFRRPPLDSRSGMGLWIARQLADVVHVGTGVDGNAVELRFGAVARGGGRDAA</sequence>
<dbReference type="PANTHER" id="PTHR35526:SF3">
    <property type="entry name" value="ANTI-SIGMA-F FACTOR RSBW"/>
    <property type="match status" value="1"/>
</dbReference>
<dbReference type="SUPFAM" id="SSF55874">
    <property type="entry name" value="ATPase domain of HSP90 chaperone/DNA topoisomerase II/histidine kinase"/>
    <property type="match status" value="1"/>
</dbReference>
<dbReference type="Gene3D" id="3.30.565.10">
    <property type="entry name" value="Histidine kinase-like ATPase, C-terminal domain"/>
    <property type="match status" value="1"/>
</dbReference>
<gene>
    <name evidence="4" type="ORF">HF577_25425</name>
</gene>
<evidence type="ECO:0000259" key="3">
    <source>
        <dbReference type="Pfam" id="PF14417"/>
    </source>
</evidence>
<feature type="domain" description="MEDS" evidence="3">
    <location>
        <begin position="16"/>
        <end position="159"/>
    </location>
</feature>
<dbReference type="Pfam" id="PF14417">
    <property type="entry name" value="MEDS"/>
    <property type="match status" value="1"/>
</dbReference>
<dbReference type="RefSeq" id="WP_169398472.1">
    <property type="nucleotide sequence ID" value="NZ_JAAXKY010000100.1"/>
</dbReference>
<evidence type="ECO:0000256" key="1">
    <source>
        <dbReference type="ARBA" id="ARBA00022527"/>
    </source>
</evidence>
<dbReference type="InterPro" id="IPR025847">
    <property type="entry name" value="MEDS_domain"/>
</dbReference>
<dbReference type="EMBL" id="JAAXKY010000100">
    <property type="protein sequence ID" value="NMH80417.1"/>
    <property type="molecule type" value="Genomic_DNA"/>
</dbReference>
<name>A0ABX1RJ71_9PSEU</name>
<proteinExistence type="predicted"/>
<protein>
    <submittedName>
        <fullName evidence="4">Sensor histidine kinase</fullName>
    </submittedName>
</protein>
<keyword evidence="5" id="KW-1185">Reference proteome</keyword>
<dbReference type="GO" id="GO:0016301">
    <property type="term" value="F:kinase activity"/>
    <property type="evidence" value="ECO:0007669"/>
    <property type="project" value="UniProtKB-KW"/>
</dbReference>
<dbReference type="PANTHER" id="PTHR35526">
    <property type="entry name" value="ANTI-SIGMA-F FACTOR RSBW-RELATED"/>
    <property type="match status" value="1"/>
</dbReference>
<evidence type="ECO:0000313" key="5">
    <source>
        <dbReference type="Proteomes" id="UP001296706"/>
    </source>
</evidence>